<dbReference type="EMBL" id="AYKW01000008">
    <property type="protein sequence ID" value="PIL33311.1"/>
    <property type="molecule type" value="Genomic_DNA"/>
</dbReference>
<dbReference type="Proteomes" id="UP000230002">
    <property type="component" value="Unassembled WGS sequence"/>
</dbReference>
<comment type="caution">
    <text evidence="1">The sequence shown here is derived from an EMBL/GenBank/DDBJ whole genome shotgun (WGS) entry which is preliminary data.</text>
</comment>
<organism evidence="1 2">
    <name type="scientific">Ganoderma sinense ZZ0214-1</name>
    <dbReference type="NCBI Taxonomy" id="1077348"/>
    <lineage>
        <taxon>Eukaryota</taxon>
        <taxon>Fungi</taxon>
        <taxon>Dikarya</taxon>
        <taxon>Basidiomycota</taxon>
        <taxon>Agaricomycotina</taxon>
        <taxon>Agaricomycetes</taxon>
        <taxon>Polyporales</taxon>
        <taxon>Polyporaceae</taxon>
        <taxon>Ganoderma</taxon>
    </lineage>
</organism>
<protein>
    <submittedName>
        <fullName evidence="1">Uncharacterized protein</fullName>
    </submittedName>
</protein>
<accession>A0A2G8SHT5</accession>
<evidence type="ECO:0000313" key="2">
    <source>
        <dbReference type="Proteomes" id="UP000230002"/>
    </source>
</evidence>
<dbReference type="AlphaFoldDB" id="A0A2G8SHT5"/>
<sequence length="528" mass="56872">MPEYTAFPLLQRLQAILTENPPYCCGILELPPDNFELYYGKEDARYEVEINTSMVRLSSLRQRICRFVNLSKPHDNGALEALAQACKPAKCARGSEDTVPDQASRARARCKAMDPEEFVTRFDVEATGLLDTVRLALLSKDDQKPERALRAELHKLHVHGEHSAGAARDVDGPRALRPYTRKDTPCSQSTAFASLVVVFPTAHSGGALLLRHDDKQFTFDPSALRLLAGRTTRASVAYLAFTSASAVEPALAPVLAGHRVSLTYSLSYVEQEHWHAPPTGSIEVLQPSHANTSALTAALAALLADPAFMPQGGTLGFGLRHRGAYALPKVWTRDVDVDVEDPLDSLKAQLTGSDAALCAACTALGVPPRLRLLCRGPELELGDGDGDGDAIVLDHMEDLGDGVESAAGALLGRGGVRVRSCAFTGDAGDPWVPVRDRECGSGEVPGPERLVVHWVTKPGEKEKDGPRSAYATWGDEAALCWLCTSVCVLVEIGSYGDRSKKLKAEGVDDEDIHVGSAYGDEGELEDAW</sequence>
<gene>
    <name evidence="1" type="ORF">GSI_04762</name>
</gene>
<evidence type="ECO:0000313" key="1">
    <source>
        <dbReference type="EMBL" id="PIL33311.1"/>
    </source>
</evidence>
<proteinExistence type="predicted"/>
<keyword evidence="2" id="KW-1185">Reference proteome</keyword>
<dbReference type="OrthoDB" id="27483at2759"/>
<name>A0A2G8SHT5_9APHY</name>
<reference evidence="1 2" key="1">
    <citation type="journal article" date="2015" name="Sci. Rep.">
        <title>Chromosome-level genome map provides insights into diverse defense mechanisms in the medicinal fungus Ganoderma sinense.</title>
        <authorList>
            <person name="Zhu Y."/>
            <person name="Xu J."/>
            <person name="Sun C."/>
            <person name="Zhou S."/>
            <person name="Xu H."/>
            <person name="Nelson D.R."/>
            <person name="Qian J."/>
            <person name="Song J."/>
            <person name="Luo H."/>
            <person name="Xiang L."/>
            <person name="Li Y."/>
            <person name="Xu Z."/>
            <person name="Ji A."/>
            <person name="Wang L."/>
            <person name="Lu S."/>
            <person name="Hayward A."/>
            <person name="Sun W."/>
            <person name="Li X."/>
            <person name="Schwartz D.C."/>
            <person name="Wang Y."/>
            <person name="Chen S."/>
        </authorList>
    </citation>
    <scope>NUCLEOTIDE SEQUENCE [LARGE SCALE GENOMIC DNA]</scope>
    <source>
        <strain evidence="1 2">ZZ0214-1</strain>
    </source>
</reference>